<reference evidence="3 4" key="1">
    <citation type="journal article" date="2021" name="Front. Microbiol.">
        <title>Aerobic Denitrification and Heterotrophic Sulfur Oxidation in the Genus Halomonas Revealed by Six Novel Species Characterizations and Genome-Based Analysis.</title>
        <authorList>
            <person name="Wang L."/>
            <person name="Shao Z."/>
        </authorList>
    </citation>
    <scope>NUCLEOTIDE SEQUENCE [LARGE SCALE GENOMIC DNA]</scope>
    <source>
        <strain evidence="3 4">MCCC 1A11058</strain>
    </source>
</reference>
<dbReference type="RefSeq" id="WP_234255008.1">
    <property type="nucleotide sequence ID" value="NZ_JABFTV010000011.1"/>
</dbReference>
<dbReference type="Proteomes" id="UP001320272">
    <property type="component" value="Unassembled WGS sequence"/>
</dbReference>
<evidence type="ECO:0000256" key="2">
    <source>
        <dbReference type="SAM" id="SignalP"/>
    </source>
</evidence>
<feature type="compositionally biased region" description="Basic and acidic residues" evidence="1">
    <location>
        <begin position="106"/>
        <end position="116"/>
    </location>
</feature>
<feature type="region of interest" description="Disordered" evidence="1">
    <location>
        <begin position="97"/>
        <end position="116"/>
    </location>
</feature>
<accession>A0ABS9AWR1</accession>
<evidence type="ECO:0008006" key="5">
    <source>
        <dbReference type="Google" id="ProtNLM"/>
    </source>
</evidence>
<comment type="caution">
    <text evidence="3">The sequence shown here is derived from an EMBL/GenBank/DDBJ whole genome shotgun (WGS) entry which is preliminary data.</text>
</comment>
<organism evidence="3 4">
    <name type="scientific">Billgrantia aerodenitrificans</name>
    <dbReference type="NCBI Taxonomy" id="2733483"/>
    <lineage>
        <taxon>Bacteria</taxon>
        <taxon>Pseudomonadati</taxon>
        <taxon>Pseudomonadota</taxon>
        <taxon>Gammaproteobacteria</taxon>
        <taxon>Oceanospirillales</taxon>
        <taxon>Halomonadaceae</taxon>
        <taxon>Billgrantia</taxon>
    </lineage>
</organism>
<feature type="chain" id="PRO_5046112545" description="DUF3106 domain-containing protein" evidence="2">
    <location>
        <begin position="23"/>
        <end position="225"/>
    </location>
</feature>
<protein>
    <recommendedName>
        <fullName evidence="5">DUF3106 domain-containing protein</fullName>
    </recommendedName>
</protein>
<keyword evidence="2" id="KW-0732">Signal</keyword>
<sequence>MSRVRPSAPLLLGFGFTLALFAATEVEAQRAAAGPPDWPCVQRLIPELAWGTIWTGPSPEELEQAWWEDDEVGRVARFATSRSTPEEQAQARVREFVESLPEEKDEEKGEEQADEEVERRLTLLFAGLFELTNRERRRTIDGIRSASRAQLARLETISGMVDELEERRADESADAAEVERLSESLFWEQRTFQQRQQALPAMCEQPYLLEEKLSRMVRTIMARMP</sequence>
<feature type="signal peptide" evidence="2">
    <location>
        <begin position="1"/>
        <end position="22"/>
    </location>
</feature>
<evidence type="ECO:0000256" key="1">
    <source>
        <dbReference type="SAM" id="MobiDB-lite"/>
    </source>
</evidence>
<dbReference type="EMBL" id="JABFTV010000011">
    <property type="protein sequence ID" value="MCE8026190.1"/>
    <property type="molecule type" value="Genomic_DNA"/>
</dbReference>
<gene>
    <name evidence="3" type="ORF">HOP59_18870</name>
</gene>
<evidence type="ECO:0000313" key="3">
    <source>
        <dbReference type="EMBL" id="MCE8026190.1"/>
    </source>
</evidence>
<evidence type="ECO:0000313" key="4">
    <source>
        <dbReference type="Proteomes" id="UP001320272"/>
    </source>
</evidence>
<proteinExistence type="predicted"/>
<name>A0ABS9AWR1_9GAMM</name>
<keyword evidence="4" id="KW-1185">Reference proteome</keyword>